<keyword evidence="1" id="KW-1133">Transmembrane helix</keyword>
<evidence type="ECO:0000313" key="3">
    <source>
        <dbReference type="Proteomes" id="UP000034207"/>
    </source>
</evidence>
<dbReference type="AlphaFoldDB" id="A0A0G0LV99"/>
<protein>
    <recommendedName>
        <fullName evidence="4">Prepilin-type N-terminal cleavage/methylation domain-containing protein</fullName>
    </recommendedName>
</protein>
<dbReference type="PROSITE" id="PS00409">
    <property type="entry name" value="PROKAR_NTER_METHYL"/>
    <property type="match status" value="1"/>
</dbReference>
<evidence type="ECO:0000313" key="2">
    <source>
        <dbReference type="EMBL" id="KKQ94957.1"/>
    </source>
</evidence>
<accession>A0A0G0LV99</accession>
<dbReference type="EMBL" id="LBVV01000006">
    <property type="protein sequence ID" value="KKQ94957.1"/>
    <property type="molecule type" value="Genomic_DNA"/>
</dbReference>
<reference evidence="2 3" key="1">
    <citation type="journal article" date="2015" name="Nature">
        <title>rRNA introns, odd ribosomes, and small enigmatic genomes across a large radiation of phyla.</title>
        <authorList>
            <person name="Brown C.T."/>
            <person name="Hug L.A."/>
            <person name="Thomas B.C."/>
            <person name="Sharon I."/>
            <person name="Castelle C.J."/>
            <person name="Singh A."/>
            <person name="Wilkins M.J."/>
            <person name="Williams K.H."/>
            <person name="Banfield J.F."/>
        </authorList>
    </citation>
    <scope>NUCLEOTIDE SEQUENCE [LARGE SCALE GENOMIC DNA]</scope>
</reference>
<dbReference type="STRING" id="1618345.UT18_C0006G0055"/>
<keyword evidence="1" id="KW-0472">Membrane</keyword>
<feature type="transmembrane region" description="Helical" evidence="1">
    <location>
        <begin position="13"/>
        <end position="32"/>
    </location>
</feature>
<dbReference type="Pfam" id="PF07963">
    <property type="entry name" value="N_methyl"/>
    <property type="match status" value="1"/>
</dbReference>
<dbReference type="SUPFAM" id="SSF54523">
    <property type="entry name" value="Pili subunits"/>
    <property type="match status" value="1"/>
</dbReference>
<comment type="caution">
    <text evidence="2">The sequence shown here is derived from an EMBL/GenBank/DDBJ whole genome shotgun (WGS) entry which is preliminary data.</text>
</comment>
<proteinExistence type="predicted"/>
<dbReference type="Proteomes" id="UP000034207">
    <property type="component" value="Unassembled WGS sequence"/>
</dbReference>
<name>A0A0G0LV99_UNCC2</name>
<organism evidence="2 3">
    <name type="scientific">candidate division CPR2 bacterium GW2011_GWC2_39_10</name>
    <dbReference type="NCBI Taxonomy" id="1618345"/>
    <lineage>
        <taxon>Bacteria</taxon>
        <taxon>Bacteria division CPR2</taxon>
    </lineage>
</organism>
<dbReference type="InterPro" id="IPR012902">
    <property type="entry name" value="N_methyl_site"/>
</dbReference>
<dbReference type="InterPro" id="IPR045584">
    <property type="entry name" value="Pilin-like"/>
</dbReference>
<gene>
    <name evidence="2" type="ORF">UT18_C0006G0055</name>
</gene>
<keyword evidence="1" id="KW-0812">Transmembrane</keyword>
<evidence type="ECO:0000256" key="1">
    <source>
        <dbReference type="SAM" id="Phobius"/>
    </source>
</evidence>
<evidence type="ECO:0008006" key="4">
    <source>
        <dbReference type="Google" id="ProtNLM"/>
    </source>
</evidence>
<dbReference type="NCBIfam" id="TIGR02532">
    <property type="entry name" value="IV_pilin_GFxxxE"/>
    <property type="match status" value="1"/>
</dbReference>
<sequence length="193" mass="21357">MTLKNRGFTLVELLITLAIMSVIVLTVSSIYIKVAKINREQAELQSLRTSCRLHTKEINTLILQGFQIEQGPIVINEVSHSSSSSKIIISLISLDASNNYRYQVGDVPYLDYAIYWTSGGDLYEQIYAANSDQTKRKTVAAHKIDSGASLAFTYTPSLASAKSVTTNLTLSRDIPGKTLSSNYELTAIMRNKE</sequence>